<dbReference type="RefSeq" id="WP_257448815.1">
    <property type="nucleotide sequence ID" value="NZ_JANIPJ010000013.1"/>
</dbReference>
<organism evidence="9 10">
    <name type="scientific">Paenibacillus soyae</name>
    <dbReference type="NCBI Taxonomy" id="2969249"/>
    <lineage>
        <taxon>Bacteria</taxon>
        <taxon>Bacillati</taxon>
        <taxon>Bacillota</taxon>
        <taxon>Bacilli</taxon>
        <taxon>Bacillales</taxon>
        <taxon>Paenibacillaceae</taxon>
        <taxon>Paenibacillus</taxon>
    </lineage>
</organism>
<keyword evidence="2" id="KW-0813">Transport</keyword>
<keyword evidence="5 7" id="KW-1133">Transmembrane helix</keyword>
<accession>A0A9X2MSZ8</accession>
<evidence type="ECO:0000256" key="7">
    <source>
        <dbReference type="SAM" id="Phobius"/>
    </source>
</evidence>
<dbReference type="Pfam" id="PF07690">
    <property type="entry name" value="MFS_1"/>
    <property type="match status" value="1"/>
</dbReference>
<evidence type="ECO:0000256" key="4">
    <source>
        <dbReference type="ARBA" id="ARBA00022692"/>
    </source>
</evidence>
<evidence type="ECO:0000256" key="5">
    <source>
        <dbReference type="ARBA" id="ARBA00022989"/>
    </source>
</evidence>
<gene>
    <name evidence="9" type="ORF">NQZ67_18570</name>
</gene>
<feature type="transmembrane region" description="Helical" evidence="7">
    <location>
        <begin position="268"/>
        <end position="287"/>
    </location>
</feature>
<protein>
    <submittedName>
        <fullName evidence="9">MFS transporter</fullName>
    </submittedName>
</protein>
<evidence type="ECO:0000256" key="6">
    <source>
        <dbReference type="ARBA" id="ARBA00023136"/>
    </source>
</evidence>
<dbReference type="InterPro" id="IPR011701">
    <property type="entry name" value="MFS"/>
</dbReference>
<feature type="transmembrane region" description="Helical" evidence="7">
    <location>
        <begin position="327"/>
        <end position="351"/>
    </location>
</feature>
<dbReference type="GO" id="GO:0005886">
    <property type="term" value="C:plasma membrane"/>
    <property type="evidence" value="ECO:0007669"/>
    <property type="project" value="UniProtKB-SubCell"/>
</dbReference>
<feature type="domain" description="Major facilitator superfamily (MFS) profile" evidence="8">
    <location>
        <begin position="5"/>
        <end position="381"/>
    </location>
</feature>
<evidence type="ECO:0000256" key="3">
    <source>
        <dbReference type="ARBA" id="ARBA00022475"/>
    </source>
</evidence>
<evidence type="ECO:0000313" key="9">
    <source>
        <dbReference type="EMBL" id="MCR2805890.1"/>
    </source>
</evidence>
<dbReference type="SUPFAM" id="SSF103473">
    <property type="entry name" value="MFS general substrate transporter"/>
    <property type="match status" value="1"/>
</dbReference>
<proteinExistence type="predicted"/>
<dbReference type="Gene3D" id="1.20.1250.20">
    <property type="entry name" value="MFS general substrate transporter like domains"/>
    <property type="match status" value="2"/>
</dbReference>
<feature type="transmembrane region" description="Helical" evidence="7">
    <location>
        <begin position="34"/>
        <end position="59"/>
    </location>
</feature>
<sequence>MKRFTVYLLMVAVFLTATSELVVAGILSVLAEELHVSVALAGQLITAYSLAFATGTPVIISLTSRMGRKKLLLFAMAAFLVGNLVSFVSDAFALLIAARVILGISSGVLMVAAFSTASKLVSPERIGSAVGTIILGFSLAMILGVPIGIKLTDWFGWQTIFLLLAIAGLIIILLMALLLPESEGDAPAPFSRQLSVLANPVILFALIYVLFREIGNSVMFTYVTAFMEEILQRSASDIAFIMLAFGIAGAVGSRLGGSAADRFGSEKVMLISIIGHIVALALLPLAIQSLPLAIGLLSLWVISMFMSGPASQTFFLKKSPESANLIISLNTSITQVGLAAGAGLGGMAVTMNATVLYNPWVASAALLLAAAAALVSVRRSTHKLAAAA</sequence>
<feature type="transmembrane region" description="Helical" evidence="7">
    <location>
        <begin position="155"/>
        <end position="178"/>
    </location>
</feature>
<comment type="caution">
    <text evidence="9">The sequence shown here is derived from an EMBL/GenBank/DDBJ whole genome shotgun (WGS) entry which is preliminary data.</text>
</comment>
<dbReference type="PANTHER" id="PTHR43124">
    <property type="entry name" value="PURINE EFFLUX PUMP PBUE"/>
    <property type="match status" value="1"/>
</dbReference>
<evidence type="ECO:0000256" key="2">
    <source>
        <dbReference type="ARBA" id="ARBA00022448"/>
    </source>
</evidence>
<name>A0A9X2MSZ8_9BACL</name>
<feature type="transmembrane region" description="Helical" evidence="7">
    <location>
        <begin position="94"/>
        <end position="114"/>
    </location>
</feature>
<feature type="transmembrane region" description="Helical" evidence="7">
    <location>
        <begin position="126"/>
        <end position="149"/>
    </location>
</feature>
<evidence type="ECO:0000256" key="1">
    <source>
        <dbReference type="ARBA" id="ARBA00004651"/>
    </source>
</evidence>
<dbReference type="PANTHER" id="PTHR43124:SF10">
    <property type="entry name" value="PURINE EFFLUX PUMP PBUE"/>
    <property type="match status" value="1"/>
</dbReference>
<dbReference type="GO" id="GO:0022857">
    <property type="term" value="F:transmembrane transporter activity"/>
    <property type="evidence" value="ECO:0007669"/>
    <property type="project" value="InterPro"/>
</dbReference>
<feature type="transmembrane region" description="Helical" evidence="7">
    <location>
        <begin position="238"/>
        <end position="256"/>
    </location>
</feature>
<keyword evidence="3" id="KW-1003">Cell membrane</keyword>
<dbReference type="AlphaFoldDB" id="A0A9X2MSZ8"/>
<dbReference type="InterPro" id="IPR020846">
    <property type="entry name" value="MFS_dom"/>
</dbReference>
<feature type="transmembrane region" description="Helical" evidence="7">
    <location>
        <begin position="357"/>
        <end position="377"/>
    </location>
</feature>
<reference evidence="9" key="1">
    <citation type="submission" date="2022-08" db="EMBL/GenBank/DDBJ databases">
        <title>The genomic sequence of strain Paenibacillus sp. SCIV0701.</title>
        <authorList>
            <person name="Zhao H."/>
        </authorList>
    </citation>
    <scope>NUCLEOTIDE SEQUENCE</scope>
    <source>
        <strain evidence="9">SCIV0701</strain>
    </source>
</reference>
<comment type="subcellular location">
    <subcellularLocation>
        <location evidence="1">Cell membrane</location>
        <topology evidence="1">Multi-pass membrane protein</topology>
    </subcellularLocation>
</comment>
<dbReference type="Proteomes" id="UP001141950">
    <property type="component" value="Unassembled WGS sequence"/>
</dbReference>
<keyword evidence="6 7" id="KW-0472">Membrane</keyword>
<dbReference type="PROSITE" id="PS50850">
    <property type="entry name" value="MFS"/>
    <property type="match status" value="1"/>
</dbReference>
<dbReference type="EMBL" id="JANIPJ010000013">
    <property type="protein sequence ID" value="MCR2805890.1"/>
    <property type="molecule type" value="Genomic_DNA"/>
</dbReference>
<keyword evidence="10" id="KW-1185">Reference proteome</keyword>
<feature type="transmembrane region" description="Helical" evidence="7">
    <location>
        <begin position="293"/>
        <end position="315"/>
    </location>
</feature>
<keyword evidence="4 7" id="KW-0812">Transmembrane</keyword>
<dbReference type="CDD" id="cd17324">
    <property type="entry name" value="MFS_NepI_like"/>
    <property type="match status" value="1"/>
</dbReference>
<feature type="transmembrane region" description="Helical" evidence="7">
    <location>
        <begin position="71"/>
        <end position="88"/>
    </location>
</feature>
<evidence type="ECO:0000259" key="8">
    <source>
        <dbReference type="PROSITE" id="PS50850"/>
    </source>
</evidence>
<evidence type="ECO:0000313" key="10">
    <source>
        <dbReference type="Proteomes" id="UP001141950"/>
    </source>
</evidence>
<dbReference type="InterPro" id="IPR050189">
    <property type="entry name" value="MFS_Efflux_Transporters"/>
</dbReference>
<dbReference type="InterPro" id="IPR036259">
    <property type="entry name" value="MFS_trans_sf"/>
</dbReference>